<evidence type="ECO:0008006" key="10">
    <source>
        <dbReference type="Google" id="ProtNLM"/>
    </source>
</evidence>
<dbReference type="Proteomes" id="UP001153292">
    <property type="component" value="Chromosome 16"/>
</dbReference>
<evidence type="ECO:0000256" key="5">
    <source>
        <dbReference type="ARBA" id="ARBA00022827"/>
    </source>
</evidence>
<evidence type="ECO:0000256" key="4">
    <source>
        <dbReference type="ARBA" id="ARBA00022630"/>
    </source>
</evidence>
<keyword evidence="9" id="KW-1185">Reference proteome</keyword>
<accession>A0ABN8AVH8</accession>
<evidence type="ECO:0000256" key="7">
    <source>
        <dbReference type="RuleBase" id="RU004254"/>
    </source>
</evidence>
<gene>
    <name evidence="8" type="ORF">CHILSU_LOCUS3295</name>
</gene>
<comment type="pathway">
    <text evidence="2 7">One-carbon metabolism; tetrahydrofolate interconversion.</text>
</comment>
<comment type="cofactor">
    <cofactor evidence="1">
        <name>FAD</name>
        <dbReference type="ChEBI" id="CHEBI:57692"/>
    </cofactor>
</comment>
<evidence type="ECO:0000256" key="1">
    <source>
        <dbReference type="ARBA" id="ARBA00001974"/>
    </source>
</evidence>
<evidence type="ECO:0000313" key="8">
    <source>
        <dbReference type="EMBL" id="CAH0400113.1"/>
    </source>
</evidence>
<proteinExistence type="inferred from homology"/>
<dbReference type="InterPro" id="IPR029041">
    <property type="entry name" value="FAD-linked_oxidoreductase-like"/>
</dbReference>
<dbReference type="PANTHER" id="PTHR45754:SF3">
    <property type="entry name" value="METHYLENETETRAHYDROFOLATE REDUCTASE (NADPH)"/>
    <property type="match status" value="1"/>
</dbReference>
<protein>
    <recommendedName>
        <fullName evidence="10">Methylenetetrahydrofolate reductase (NAD(P)H)</fullName>
    </recommendedName>
</protein>
<comment type="similarity">
    <text evidence="3">Belongs to the methylenetetrahydrofolate reductase family.</text>
</comment>
<reference evidence="8" key="1">
    <citation type="submission" date="2021-12" db="EMBL/GenBank/DDBJ databases">
        <authorList>
            <person name="King R."/>
        </authorList>
    </citation>
    <scope>NUCLEOTIDE SEQUENCE</scope>
</reference>
<dbReference type="Gene3D" id="3.20.20.220">
    <property type="match status" value="1"/>
</dbReference>
<dbReference type="PANTHER" id="PTHR45754">
    <property type="entry name" value="METHYLENETETRAHYDROFOLATE REDUCTASE"/>
    <property type="match status" value="1"/>
</dbReference>
<dbReference type="SUPFAM" id="SSF51730">
    <property type="entry name" value="FAD-linked oxidoreductase"/>
    <property type="match status" value="1"/>
</dbReference>
<dbReference type="InterPro" id="IPR003171">
    <property type="entry name" value="Mehydrof_redctse-like"/>
</dbReference>
<keyword evidence="6" id="KW-0560">Oxidoreductase</keyword>
<dbReference type="Pfam" id="PF02219">
    <property type="entry name" value="MTHFR"/>
    <property type="match status" value="1"/>
</dbReference>
<organism evidence="8 9">
    <name type="scientific">Chilo suppressalis</name>
    <name type="common">Asiatic rice borer moth</name>
    <dbReference type="NCBI Taxonomy" id="168631"/>
    <lineage>
        <taxon>Eukaryota</taxon>
        <taxon>Metazoa</taxon>
        <taxon>Ecdysozoa</taxon>
        <taxon>Arthropoda</taxon>
        <taxon>Hexapoda</taxon>
        <taxon>Insecta</taxon>
        <taxon>Pterygota</taxon>
        <taxon>Neoptera</taxon>
        <taxon>Endopterygota</taxon>
        <taxon>Lepidoptera</taxon>
        <taxon>Glossata</taxon>
        <taxon>Ditrysia</taxon>
        <taxon>Pyraloidea</taxon>
        <taxon>Crambidae</taxon>
        <taxon>Crambinae</taxon>
        <taxon>Chilo</taxon>
    </lineage>
</organism>
<keyword evidence="5" id="KW-0274">FAD</keyword>
<evidence type="ECO:0000313" key="9">
    <source>
        <dbReference type="Proteomes" id="UP001153292"/>
    </source>
</evidence>
<sequence length="315" mass="36245">MQSRSGVRLSAIQYNIIITTQNQVEKVGYYCIFLHFITLDEEMAKITDLLRITAAPSYSFEVTPDVHEADLDNLPLEPTFFSVTWHAKSHLNKDLDIAPLKLAKLLRSKNKNVLLHLTCDLLRKDYLSKLLQLLQDNGICNLFIMLGESYDPSLSDFQSSDELIKEIRREFGDYFCIGVAGMPDCNDERLLILKMKVNIGANFILTQAFFESDVFNQFTRKCKSVQIDVPIIPGVFYFEDYKQLNGFIILCKIKVSQNVLDYVKVKESTVNVAPGKEITRELIRSLYTEQGVNHFHLFTLNKFDRVCSFLRELEA</sequence>
<evidence type="ECO:0000256" key="3">
    <source>
        <dbReference type="ARBA" id="ARBA00006743"/>
    </source>
</evidence>
<dbReference type="EMBL" id="OU963909">
    <property type="protein sequence ID" value="CAH0400113.1"/>
    <property type="molecule type" value="Genomic_DNA"/>
</dbReference>
<evidence type="ECO:0000256" key="2">
    <source>
        <dbReference type="ARBA" id="ARBA00004777"/>
    </source>
</evidence>
<evidence type="ECO:0000256" key="6">
    <source>
        <dbReference type="ARBA" id="ARBA00023002"/>
    </source>
</evidence>
<name>A0ABN8AVH8_CHISP</name>
<keyword evidence="4" id="KW-0285">Flavoprotein</keyword>